<proteinExistence type="predicted"/>
<keyword evidence="3" id="KW-1185">Reference proteome</keyword>
<evidence type="ECO:0000259" key="1">
    <source>
        <dbReference type="Pfam" id="PF08378"/>
    </source>
</evidence>
<evidence type="ECO:0000313" key="3">
    <source>
        <dbReference type="Proteomes" id="UP000624183"/>
    </source>
</evidence>
<gene>
    <name evidence="2" type="ORF">GCM10010328_66860</name>
</gene>
<name>A0ABQ3CBD3_9ACTN</name>
<sequence>MTARNSAAAQAAIVRAGARRGVWQRLLAALGVRTGRVRRADAVATRWEHGAAGEAATARLVAPLVSQGWAIRHDLRMPGSRANLDHLLVSPCGTAVVVVDSKHWHRGRTTTMAGGRVHCGDDDRQDQVDAVARYAARVSRALDLPGVVVWPLLVVHGSPIAGGRLEARAPDWGGVVHVLGPARLVPTLASAPKVSDPARAAAVVARVDRVLTPYIPGPRRVR</sequence>
<organism evidence="2 3">
    <name type="scientific">Streptomyces rubiginosohelvolus</name>
    <dbReference type="NCBI Taxonomy" id="67362"/>
    <lineage>
        <taxon>Bacteria</taxon>
        <taxon>Bacillati</taxon>
        <taxon>Actinomycetota</taxon>
        <taxon>Actinomycetes</taxon>
        <taxon>Kitasatosporales</taxon>
        <taxon>Streptomycetaceae</taxon>
        <taxon>Streptomyces</taxon>
    </lineage>
</organism>
<comment type="caution">
    <text evidence="2">The sequence shown here is derived from an EMBL/GenBank/DDBJ whole genome shotgun (WGS) entry which is preliminary data.</text>
</comment>
<evidence type="ECO:0000313" key="2">
    <source>
        <dbReference type="EMBL" id="GGZ83124.1"/>
    </source>
</evidence>
<accession>A0ABQ3CBD3</accession>
<reference evidence="3" key="1">
    <citation type="journal article" date="2019" name="Int. J. Syst. Evol. Microbiol.">
        <title>The Global Catalogue of Microorganisms (GCM) 10K type strain sequencing project: providing services to taxonomists for standard genome sequencing and annotation.</title>
        <authorList>
            <consortium name="The Broad Institute Genomics Platform"/>
            <consortium name="The Broad Institute Genome Sequencing Center for Infectious Disease"/>
            <person name="Wu L."/>
            <person name="Ma J."/>
        </authorList>
    </citation>
    <scope>NUCLEOTIDE SEQUENCE [LARGE SCALE GENOMIC DNA]</scope>
    <source>
        <strain evidence="3">JCM 4602</strain>
    </source>
</reference>
<dbReference type="Proteomes" id="UP000624183">
    <property type="component" value="Unassembled WGS sequence"/>
</dbReference>
<dbReference type="EMBL" id="BMUW01000030">
    <property type="protein sequence ID" value="GGZ83124.1"/>
    <property type="molecule type" value="Genomic_DNA"/>
</dbReference>
<dbReference type="Pfam" id="PF08378">
    <property type="entry name" value="NERD"/>
    <property type="match status" value="1"/>
</dbReference>
<feature type="domain" description="NERD" evidence="1">
    <location>
        <begin position="50"/>
        <end position="155"/>
    </location>
</feature>
<protein>
    <recommendedName>
        <fullName evidence="1">NERD domain-containing protein</fullName>
    </recommendedName>
</protein>
<dbReference type="InterPro" id="IPR011528">
    <property type="entry name" value="NERD"/>
</dbReference>